<feature type="compositionally biased region" description="Basic and acidic residues" evidence="1">
    <location>
        <begin position="156"/>
        <end position="173"/>
    </location>
</feature>
<feature type="region of interest" description="Disordered" evidence="1">
    <location>
        <begin position="153"/>
        <end position="197"/>
    </location>
</feature>
<dbReference type="PROSITE" id="PS50951">
    <property type="entry name" value="SARAH"/>
    <property type="match status" value="1"/>
</dbReference>
<dbReference type="CDD" id="cd21885">
    <property type="entry name" value="SARAH_RASSF1-like"/>
    <property type="match status" value="1"/>
</dbReference>
<gene>
    <name evidence="3" type="ORF">ECPE_LOCUS4856</name>
</gene>
<dbReference type="OrthoDB" id="74314at2759"/>
<feature type="domain" description="SARAH" evidence="2">
    <location>
        <begin position="1"/>
        <end position="48"/>
    </location>
</feature>
<feature type="region of interest" description="Disordered" evidence="1">
    <location>
        <begin position="72"/>
        <end position="132"/>
    </location>
</feature>
<dbReference type="WBParaSite" id="ECPE_0000486801-mRNA-1">
    <property type="protein sequence ID" value="ECPE_0000486801-mRNA-1"/>
    <property type="gene ID" value="ECPE_0000486801"/>
</dbReference>
<reference evidence="5" key="1">
    <citation type="submission" date="2016-06" db="UniProtKB">
        <authorList>
            <consortium name="WormBaseParasite"/>
        </authorList>
    </citation>
    <scope>IDENTIFICATION</scope>
</reference>
<protein>
    <submittedName>
        <fullName evidence="5">SARAH domain-containing protein</fullName>
    </submittedName>
</protein>
<dbReference type="InterPro" id="IPR011524">
    <property type="entry name" value="SARAH_dom"/>
</dbReference>
<dbReference type="AlphaFoldDB" id="A0A183AD21"/>
<organism evidence="5">
    <name type="scientific">Echinostoma caproni</name>
    <dbReference type="NCBI Taxonomy" id="27848"/>
    <lineage>
        <taxon>Eukaryota</taxon>
        <taxon>Metazoa</taxon>
        <taxon>Spiralia</taxon>
        <taxon>Lophotrochozoa</taxon>
        <taxon>Platyhelminthes</taxon>
        <taxon>Trematoda</taxon>
        <taxon>Digenea</taxon>
        <taxon>Plagiorchiida</taxon>
        <taxon>Echinostomata</taxon>
        <taxon>Echinostomatoidea</taxon>
        <taxon>Echinostomatidae</taxon>
        <taxon>Echinostoma</taxon>
    </lineage>
</organism>
<dbReference type="Proteomes" id="UP000272942">
    <property type="component" value="Unassembled WGS sequence"/>
</dbReference>
<evidence type="ECO:0000313" key="3">
    <source>
        <dbReference type="EMBL" id="VDP73818.1"/>
    </source>
</evidence>
<dbReference type="Pfam" id="PF16517">
    <property type="entry name" value="Nore1-SARAH"/>
    <property type="match status" value="1"/>
</dbReference>
<evidence type="ECO:0000259" key="2">
    <source>
        <dbReference type="PROSITE" id="PS50951"/>
    </source>
</evidence>
<evidence type="ECO:0000256" key="1">
    <source>
        <dbReference type="SAM" id="MobiDB-lite"/>
    </source>
</evidence>
<name>A0A183AD21_9TREM</name>
<reference evidence="3 4" key="2">
    <citation type="submission" date="2018-11" db="EMBL/GenBank/DDBJ databases">
        <authorList>
            <consortium name="Pathogen Informatics"/>
        </authorList>
    </citation>
    <scope>NUCLEOTIDE SEQUENCE [LARGE SCALE GENOMIC DNA]</scope>
    <source>
        <strain evidence="3 4">Egypt</strain>
    </source>
</reference>
<sequence>MLTWSGFSLPELTIFLGILNQEEADYRRRIEMKFEVRRKEILRLMALYENSETTGSTDTESTVCTTLIREVSDGEADMPRGPSDSLSTPASPLLHSRKGVLDSDIDQVETDDHSPDPPTHVPVPGAASTLPRLLGTEDRLNSTLFKPSQYKRLKKAERARQKQLAKTERERIKAEKKRKKAESKSAQHSSGTQTYGRKWLTGLSAAFSPSSAASSSDPRSTMHS</sequence>
<evidence type="ECO:0000313" key="5">
    <source>
        <dbReference type="WBParaSite" id="ECPE_0000486801-mRNA-1"/>
    </source>
</evidence>
<evidence type="ECO:0000313" key="4">
    <source>
        <dbReference type="Proteomes" id="UP000272942"/>
    </source>
</evidence>
<keyword evidence="4" id="KW-1185">Reference proteome</keyword>
<accession>A0A183AD21</accession>
<dbReference type="EMBL" id="UZAN01041697">
    <property type="protein sequence ID" value="VDP73818.1"/>
    <property type="molecule type" value="Genomic_DNA"/>
</dbReference>
<dbReference type="Gene3D" id="1.20.5.110">
    <property type="match status" value="1"/>
</dbReference>
<dbReference type="GO" id="GO:0007165">
    <property type="term" value="P:signal transduction"/>
    <property type="evidence" value="ECO:0007669"/>
    <property type="project" value="InterPro"/>
</dbReference>
<proteinExistence type="predicted"/>